<organism evidence="3 4">
    <name type="scientific">Phaeoacremonium minimum (strain UCR-PA7)</name>
    <name type="common">Esca disease fungus</name>
    <name type="synonym">Togninia minima</name>
    <dbReference type="NCBI Taxonomy" id="1286976"/>
    <lineage>
        <taxon>Eukaryota</taxon>
        <taxon>Fungi</taxon>
        <taxon>Dikarya</taxon>
        <taxon>Ascomycota</taxon>
        <taxon>Pezizomycotina</taxon>
        <taxon>Sordariomycetes</taxon>
        <taxon>Sordariomycetidae</taxon>
        <taxon>Togniniales</taxon>
        <taxon>Togniniaceae</taxon>
        <taxon>Phaeoacremonium</taxon>
    </lineage>
</organism>
<dbReference type="KEGG" id="tmn:UCRPA7_3328"/>
<dbReference type="AlphaFoldDB" id="R8BPF0"/>
<dbReference type="HOGENOM" id="CLU_1310870_0_0_1"/>
<keyword evidence="4" id="KW-1185">Reference proteome</keyword>
<sequence length="210" mass="22081">MVLTTSYSSGAAIIYPVAEPTITSSNSASPTGASHGHGGLSTSAKIGIGVGAAVGGVLLLVLIALAVWRMRKSRADHVDTSQNTGDWDMVDANRLPPPPPVPTVPVVYTAYHEKEPTSPGPSIATTAVASSTPQYPSQAELHGQSHVRSFGSAQELDSYTQSYRTVSPMQELYGSPTSPSELSHDPLTQPTQVYYPPVPYRAGAQSPGWH</sequence>
<keyword evidence="2" id="KW-0812">Transmembrane</keyword>
<keyword evidence="2" id="KW-1133">Transmembrane helix</keyword>
<proteinExistence type="predicted"/>
<accession>R8BPF0</accession>
<evidence type="ECO:0000256" key="1">
    <source>
        <dbReference type="SAM" id="MobiDB-lite"/>
    </source>
</evidence>
<evidence type="ECO:0008006" key="5">
    <source>
        <dbReference type="Google" id="ProtNLM"/>
    </source>
</evidence>
<reference evidence="4" key="1">
    <citation type="journal article" date="2013" name="Genome Announc.">
        <title>Draft genome sequence of the ascomycete Phaeoacremonium aleophilum strain UCR-PA7, a causal agent of the esca disease complex in grapevines.</title>
        <authorList>
            <person name="Blanco-Ulate B."/>
            <person name="Rolshausen P."/>
            <person name="Cantu D."/>
        </authorList>
    </citation>
    <scope>NUCLEOTIDE SEQUENCE [LARGE SCALE GENOMIC DNA]</scope>
    <source>
        <strain evidence="4">UCR-PA7</strain>
    </source>
</reference>
<evidence type="ECO:0000313" key="3">
    <source>
        <dbReference type="EMBL" id="EOO01209.1"/>
    </source>
</evidence>
<keyword evidence="2" id="KW-0472">Membrane</keyword>
<feature type="compositionally biased region" description="Polar residues" evidence="1">
    <location>
        <begin position="123"/>
        <end position="137"/>
    </location>
</feature>
<dbReference type="Proteomes" id="UP000014074">
    <property type="component" value="Unassembled WGS sequence"/>
</dbReference>
<protein>
    <recommendedName>
        <fullName evidence="5">Transmembrane protein</fullName>
    </recommendedName>
</protein>
<feature type="region of interest" description="Disordered" evidence="1">
    <location>
        <begin position="170"/>
        <end position="210"/>
    </location>
</feature>
<feature type="transmembrane region" description="Helical" evidence="2">
    <location>
        <begin position="46"/>
        <end position="68"/>
    </location>
</feature>
<dbReference type="EMBL" id="KB933041">
    <property type="protein sequence ID" value="EOO01209.1"/>
    <property type="molecule type" value="Genomic_DNA"/>
</dbReference>
<gene>
    <name evidence="3" type="ORF">UCRPA7_3328</name>
</gene>
<dbReference type="RefSeq" id="XP_007914187.1">
    <property type="nucleotide sequence ID" value="XM_007915996.1"/>
</dbReference>
<dbReference type="GeneID" id="19323666"/>
<name>R8BPF0_PHAM7</name>
<evidence type="ECO:0000313" key="4">
    <source>
        <dbReference type="Proteomes" id="UP000014074"/>
    </source>
</evidence>
<evidence type="ECO:0000256" key="2">
    <source>
        <dbReference type="SAM" id="Phobius"/>
    </source>
</evidence>
<feature type="region of interest" description="Disordered" evidence="1">
    <location>
        <begin position="113"/>
        <end position="144"/>
    </location>
</feature>